<evidence type="ECO:0000313" key="17">
    <source>
        <dbReference type="Proteomes" id="UP000277928"/>
    </source>
</evidence>
<dbReference type="AlphaFoldDB" id="A0A3P6TNS6"/>
<dbReference type="PANTHER" id="PTHR47333:SF4">
    <property type="entry name" value="EGF-LIKE DOMAIN-CONTAINING PROTEIN"/>
    <property type="match status" value="1"/>
</dbReference>
<comment type="subcellular location">
    <subcellularLocation>
        <location evidence="1">Membrane</location>
        <topology evidence="1">Single-pass type I membrane protein</topology>
    </subcellularLocation>
    <subcellularLocation>
        <location evidence="2">Secreted</location>
    </subcellularLocation>
</comment>
<keyword evidence="13" id="KW-0325">Glycoprotein</keyword>
<reference evidence="16 17" key="1">
    <citation type="submission" date="2018-08" db="EMBL/GenBank/DDBJ databases">
        <authorList>
            <person name="Laetsch R D."/>
            <person name="Stevens L."/>
            <person name="Kumar S."/>
            <person name="Blaxter L. M."/>
        </authorList>
    </citation>
    <scope>NUCLEOTIDE SEQUENCE [LARGE SCALE GENOMIC DNA]</scope>
</reference>
<dbReference type="PROSITE" id="PS01186">
    <property type="entry name" value="EGF_2"/>
    <property type="match status" value="2"/>
</dbReference>
<evidence type="ECO:0000256" key="4">
    <source>
        <dbReference type="ARBA" id="ARBA00022536"/>
    </source>
</evidence>
<evidence type="ECO:0000256" key="3">
    <source>
        <dbReference type="ARBA" id="ARBA00022525"/>
    </source>
</evidence>
<evidence type="ECO:0000256" key="14">
    <source>
        <dbReference type="PROSITE-ProRule" id="PRU00076"/>
    </source>
</evidence>
<dbReference type="PANTHER" id="PTHR47333">
    <property type="entry name" value="VON WILLEBRAND FACTOR C AND EGF DOMAIN-CONTAINING PROTEIN"/>
    <property type="match status" value="1"/>
</dbReference>
<organism evidence="16 17">
    <name type="scientific">Litomosoides sigmodontis</name>
    <name type="common">Filarial nematode worm</name>
    <dbReference type="NCBI Taxonomy" id="42156"/>
    <lineage>
        <taxon>Eukaryota</taxon>
        <taxon>Metazoa</taxon>
        <taxon>Ecdysozoa</taxon>
        <taxon>Nematoda</taxon>
        <taxon>Chromadorea</taxon>
        <taxon>Rhabditida</taxon>
        <taxon>Spirurina</taxon>
        <taxon>Spiruromorpha</taxon>
        <taxon>Filarioidea</taxon>
        <taxon>Onchocercidae</taxon>
        <taxon>Litomosoides</taxon>
    </lineage>
</organism>
<dbReference type="Proteomes" id="UP000277928">
    <property type="component" value="Unassembled WGS sequence"/>
</dbReference>
<dbReference type="Gene3D" id="2.10.25.10">
    <property type="entry name" value="Laminin"/>
    <property type="match status" value="5"/>
</dbReference>
<evidence type="ECO:0000256" key="6">
    <source>
        <dbReference type="ARBA" id="ARBA00022692"/>
    </source>
</evidence>
<keyword evidence="12" id="KW-0675">Receptor</keyword>
<dbReference type="GO" id="GO:0006897">
    <property type="term" value="P:endocytosis"/>
    <property type="evidence" value="ECO:0007669"/>
    <property type="project" value="UniProtKB-KW"/>
</dbReference>
<keyword evidence="4 14" id="KW-0245">EGF-like domain</keyword>
<dbReference type="Pfam" id="PF07645">
    <property type="entry name" value="EGF_CA"/>
    <property type="match status" value="2"/>
</dbReference>
<keyword evidence="7" id="KW-0732">Signal</keyword>
<dbReference type="InterPro" id="IPR001881">
    <property type="entry name" value="EGF-like_Ca-bd_dom"/>
</dbReference>
<dbReference type="SUPFAM" id="SSF57196">
    <property type="entry name" value="EGF/Laminin"/>
    <property type="match status" value="2"/>
</dbReference>
<dbReference type="OMA" id="EHICEND"/>
<name>A0A3P6TNS6_LITSI</name>
<dbReference type="InterPro" id="IPR000152">
    <property type="entry name" value="EGF-type_Asp/Asn_hydroxyl_site"/>
</dbReference>
<sequence>MYVCNISDVDECQFENGGCEFRCRNTDGGYRCECPPRMQLHSNGRRCVRRNICATNNGGCEHVCEERHGRFHRCKCRQGFKLASDKRRCHPTDPCLINRGGCEQHCVNDNGRAVCQCYYGLRLGSDQKSCIDIDECATTKGLTCDHECINVYGTYRCRCRTGYQLLSDGHKCKPLINPCQIINVTVCRNLQNENGYCEHICENDNDGGVKCSCKPGYQLNNDGRSCSGKL</sequence>
<comment type="caution">
    <text evidence="14">Lacks conserved residue(s) required for the propagation of feature annotation.</text>
</comment>
<evidence type="ECO:0000256" key="5">
    <source>
        <dbReference type="ARBA" id="ARBA00022583"/>
    </source>
</evidence>
<evidence type="ECO:0000256" key="12">
    <source>
        <dbReference type="ARBA" id="ARBA00023170"/>
    </source>
</evidence>
<dbReference type="SMART" id="SM00181">
    <property type="entry name" value="EGF"/>
    <property type="match status" value="5"/>
</dbReference>
<keyword evidence="10" id="KW-0472">Membrane</keyword>
<dbReference type="InterPro" id="IPR009030">
    <property type="entry name" value="Growth_fac_rcpt_cys_sf"/>
</dbReference>
<keyword evidence="6" id="KW-0812">Transmembrane</keyword>
<dbReference type="InterPro" id="IPR018097">
    <property type="entry name" value="EGF_Ca-bd_CS"/>
</dbReference>
<dbReference type="PROSITE" id="PS01187">
    <property type="entry name" value="EGF_CA"/>
    <property type="match status" value="1"/>
</dbReference>
<keyword evidence="11" id="KW-1015">Disulfide bond</keyword>
<evidence type="ECO:0000256" key="7">
    <source>
        <dbReference type="ARBA" id="ARBA00022729"/>
    </source>
</evidence>
<dbReference type="OrthoDB" id="6286622at2759"/>
<keyword evidence="3" id="KW-0964">Secreted</keyword>
<evidence type="ECO:0000256" key="2">
    <source>
        <dbReference type="ARBA" id="ARBA00004613"/>
    </source>
</evidence>
<dbReference type="EMBL" id="UYRX01000886">
    <property type="protein sequence ID" value="VDK86897.1"/>
    <property type="molecule type" value="Genomic_DNA"/>
</dbReference>
<evidence type="ECO:0000256" key="13">
    <source>
        <dbReference type="ARBA" id="ARBA00023180"/>
    </source>
</evidence>
<evidence type="ECO:0000256" key="1">
    <source>
        <dbReference type="ARBA" id="ARBA00004479"/>
    </source>
</evidence>
<dbReference type="GO" id="GO:0016020">
    <property type="term" value="C:membrane"/>
    <property type="evidence" value="ECO:0007669"/>
    <property type="project" value="UniProtKB-SubCell"/>
</dbReference>
<keyword evidence="9" id="KW-1133">Transmembrane helix</keyword>
<dbReference type="PROSITE" id="PS00010">
    <property type="entry name" value="ASX_HYDROXYL"/>
    <property type="match status" value="2"/>
</dbReference>
<evidence type="ECO:0000313" key="16">
    <source>
        <dbReference type="EMBL" id="VDK86897.1"/>
    </source>
</evidence>
<keyword evidence="17" id="KW-1185">Reference proteome</keyword>
<gene>
    <name evidence="16" type="ORF">NLS_LOCUS7869</name>
</gene>
<dbReference type="FunFam" id="2.10.25.10:FF:000009">
    <property type="entry name" value="Low-density lipoprotein receptor isoform 1"/>
    <property type="match status" value="1"/>
</dbReference>
<evidence type="ECO:0000256" key="8">
    <source>
        <dbReference type="ARBA" id="ARBA00022737"/>
    </source>
</evidence>
<dbReference type="Pfam" id="PF14670">
    <property type="entry name" value="FXa_inhibition"/>
    <property type="match status" value="3"/>
</dbReference>
<keyword evidence="8" id="KW-0677">Repeat</keyword>
<dbReference type="PROSITE" id="PS50026">
    <property type="entry name" value="EGF_3"/>
    <property type="match status" value="1"/>
</dbReference>
<dbReference type="InterPro" id="IPR052080">
    <property type="entry name" value="vWF_C/EGF_Fibrillin"/>
</dbReference>
<dbReference type="SMART" id="SM00179">
    <property type="entry name" value="EGF_CA"/>
    <property type="match status" value="4"/>
</dbReference>
<evidence type="ECO:0000259" key="15">
    <source>
        <dbReference type="PROSITE" id="PS50026"/>
    </source>
</evidence>
<dbReference type="InterPro" id="IPR000742">
    <property type="entry name" value="EGF"/>
</dbReference>
<dbReference type="GO" id="GO:0005509">
    <property type="term" value="F:calcium ion binding"/>
    <property type="evidence" value="ECO:0007669"/>
    <property type="project" value="InterPro"/>
</dbReference>
<evidence type="ECO:0000256" key="10">
    <source>
        <dbReference type="ARBA" id="ARBA00023136"/>
    </source>
</evidence>
<protein>
    <recommendedName>
        <fullName evidence="15">EGF-like domain-containing protein</fullName>
    </recommendedName>
</protein>
<feature type="domain" description="EGF-like" evidence="15">
    <location>
        <begin position="8"/>
        <end position="48"/>
    </location>
</feature>
<dbReference type="GO" id="GO:0005576">
    <property type="term" value="C:extracellular region"/>
    <property type="evidence" value="ECO:0007669"/>
    <property type="project" value="UniProtKB-SubCell"/>
</dbReference>
<keyword evidence="5" id="KW-0254">Endocytosis</keyword>
<proteinExistence type="predicted"/>
<accession>A0A3P6TNS6</accession>
<dbReference type="FunFam" id="2.10.25.10:FF:000010">
    <property type="entry name" value="Pro-epidermal growth factor"/>
    <property type="match status" value="1"/>
</dbReference>
<dbReference type="SUPFAM" id="SSF57184">
    <property type="entry name" value="Growth factor receptor domain"/>
    <property type="match status" value="1"/>
</dbReference>
<dbReference type="InterPro" id="IPR049883">
    <property type="entry name" value="NOTCH1_EGF-like"/>
</dbReference>
<evidence type="ECO:0000256" key="9">
    <source>
        <dbReference type="ARBA" id="ARBA00022989"/>
    </source>
</evidence>
<dbReference type="STRING" id="42156.A0A3P6TNS6"/>
<evidence type="ECO:0000256" key="11">
    <source>
        <dbReference type="ARBA" id="ARBA00023157"/>
    </source>
</evidence>